<reference evidence="2 3" key="1">
    <citation type="submission" date="2019-11" db="EMBL/GenBank/DDBJ databases">
        <title>Pseudomonas karstica sp. nov. and Pseudomonas spelaei sp. nov. from karst caves.</title>
        <authorList>
            <person name="Zeman M."/>
        </authorList>
    </citation>
    <scope>NUCLEOTIDE SEQUENCE [LARGE SCALE GENOMIC DNA]</scope>
    <source>
        <strain evidence="2 3">CCM 7893</strain>
    </source>
</reference>
<sequence length="66" mass="7508">MLEHTKEQAELEKVHVEIKKLVAEQRKYNAEVGKISREIFWYPVGIVLAMIATISTATALLIKLIT</sequence>
<protein>
    <submittedName>
        <fullName evidence="2">Uncharacterized protein</fullName>
    </submittedName>
</protein>
<dbReference type="RefSeq" id="WP_155581672.1">
    <property type="nucleotide sequence ID" value="NZ_JBHSTH010000001.1"/>
</dbReference>
<evidence type="ECO:0000313" key="2">
    <source>
        <dbReference type="EMBL" id="MUF03253.1"/>
    </source>
</evidence>
<keyword evidence="1" id="KW-0472">Membrane</keyword>
<evidence type="ECO:0000313" key="3">
    <source>
        <dbReference type="Proteomes" id="UP000438196"/>
    </source>
</evidence>
<keyword evidence="1" id="KW-0812">Transmembrane</keyword>
<name>A0A6I3W6V5_9PSED</name>
<keyword evidence="3" id="KW-1185">Reference proteome</keyword>
<dbReference type="EMBL" id="WNNK01000002">
    <property type="protein sequence ID" value="MUF03253.1"/>
    <property type="molecule type" value="Genomic_DNA"/>
</dbReference>
<gene>
    <name evidence="2" type="ORF">GNF76_02835</name>
</gene>
<evidence type="ECO:0000256" key="1">
    <source>
        <dbReference type="SAM" id="Phobius"/>
    </source>
</evidence>
<keyword evidence="1" id="KW-1133">Transmembrane helix</keyword>
<dbReference type="Proteomes" id="UP000438196">
    <property type="component" value="Unassembled WGS sequence"/>
</dbReference>
<dbReference type="AlphaFoldDB" id="A0A6I3W6V5"/>
<dbReference type="OrthoDB" id="6547435at2"/>
<organism evidence="2 3">
    <name type="scientific">Pseudomonas spelaei</name>
    <dbReference type="NCBI Taxonomy" id="1055469"/>
    <lineage>
        <taxon>Bacteria</taxon>
        <taxon>Pseudomonadati</taxon>
        <taxon>Pseudomonadota</taxon>
        <taxon>Gammaproteobacteria</taxon>
        <taxon>Pseudomonadales</taxon>
        <taxon>Pseudomonadaceae</taxon>
        <taxon>Pseudomonas</taxon>
    </lineage>
</organism>
<comment type="caution">
    <text evidence="2">The sequence shown here is derived from an EMBL/GenBank/DDBJ whole genome shotgun (WGS) entry which is preliminary data.</text>
</comment>
<accession>A0A6I3W6V5</accession>
<proteinExistence type="predicted"/>
<feature type="transmembrane region" description="Helical" evidence="1">
    <location>
        <begin position="39"/>
        <end position="62"/>
    </location>
</feature>